<evidence type="ECO:0000313" key="3">
    <source>
        <dbReference type="Proteomes" id="UP000789901"/>
    </source>
</evidence>
<comment type="caution">
    <text evidence="2">The sequence shown here is derived from an EMBL/GenBank/DDBJ whole genome shotgun (WGS) entry which is preliminary data.</text>
</comment>
<protein>
    <submittedName>
        <fullName evidence="2">32770_t:CDS:1</fullName>
    </submittedName>
</protein>
<dbReference type="EMBL" id="CAJVQB010015424">
    <property type="protein sequence ID" value="CAG8774525.1"/>
    <property type="molecule type" value="Genomic_DNA"/>
</dbReference>
<evidence type="ECO:0000256" key="1">
    <source>
        <dbReference type="SAM" id="Phobius"/>
    </source>
</evidence>
<accession>A0ABN7VID1</accession>
<feature type="transmembrane region" description="Helical" evidence="1">
    <location>
        <begin position="205"/>
        <end position="224"/>
    </location>
</feature>
<evidence type="ECO:0000313" key="2">
    <source>
        <dbReference type="EMBL" id="CAG8774525.1"/>
    </source>
</evidence>
<keyword evidence="1" id="KW-1133">Transmembrane helix</keyword>
<keyword evidence="1" id="KW-0812">Transmembrane</keyword>
<feature type="transmembrane region" description="Helical" evidence="1">
    <location>
        <begin position="181"/>
        <end position="198"/>
    </location>
</feature>
<keyword evidence="3" id="KW-1185">Reference proteome</keyword>
<reference evidence="2 3" key="1">
    <citation type="submission" date="2021-06" db="EMBL/GenBank/DDBJ databases">
        <authorList>
            <person name="Kallberg Y."/>
            <person name="Tangrot J."/>
            <person name="Rosling A."/>
        </authorList>
    </citation>
    <scope>NUCLEOTIDE SEQUENCE [LARGE SCALE GENOMIC DNA]</scope>
    <source>
        <strain evidence="2 3">120-4 pot B 10/14</strain>
    </source>
</reference>
<organism evidence="2 3">
    <name type="scientific">Gigaspora margarita</name>
    <dbReference type="NCBI Taxonomy" id="4874"/>
    <lineage>
        <taxon>Eukaryota</taxon>
        <taxon>Fungi</taxon>
        <taxon>Fungi incertae sedis</taxon>
        <taxon>Mucoromycota</taxon>
        <taxon>Glomeromycotina</taxon>
        <taxon>Glomeromycetes</taxon>
        <taxon>Diversisporales</taxon>
        <taxon>Gigasporaceae</taxon>
        <taxon>Gigaspora</taxon>
    </lineage>
</organism>
<dbReference type="PROSITE" id="PS00141">
    <property type="entry name" value="ASP_PROTEASE"/>
    <property type="match status" value="1"/>
</dbReference>
<proteinExistence type="predicted"/>
<dbReference type="Proteomes" id="UP000789901">
    <property type="component" value="Unassembled WGS sequence"/>
</dbReference>
<dbReference type="InterPro" id="IPR001969">
    <property type="entry name" value="Aspartic_peptidase_AS"/>
</dbReference>
<name>A0ABN7VID1_GIGMA</name>
<gene>
    <name evidence="2" type="ORF">GMARGA_LOCUS18913</name>
</gene>
<sequence length="225" mass="26213">MIEDLLIEKFDIQSYGVGSKELHGEISKRLKIEYLSDYFRTKELKEVNGIIFGYNLGIFISLPVKIKQQVKNVHFLVDTGSPRTYICGEVYESLNITFNSTVPRMLINNKPTLVHLPPIDSHFTDINVLGAEYLKISGARLFANYEDEDISLLFETFNEEIPNDKIEMNPQVQENFQLKPYTLNKLVGFCLFGFALFFMFKRKSLLIFLATAFLFFYNIFNIFFY</sequence>
<keyword evidence="1" id="KW-0472">Membrane</keyword>